<evidence type="ECO:0000313" key="7">
    <source>
        <dbReference type="Proteomes" id="UP000005096"/>
    </source>
</evidence>
<evidence type="ECO:0000259" key="5">
    <source>
        <dbReference type="Pfam" id="PF03330"/>
    </source>
</evidence>
<dbReference type="Pfam" id="PF03330">
    <property type="entry name" value="DPBB_1"/>
    <property type="match status" value="1"/>
</dbReference>
<dbReference type="OrthoDB" id="9798935at2"/>
<dbReference type="AlphaFoldDB" id="E3CZK1"/>
<keyword evidence="7" id="KW-1185">Reference proteome</keyword>
<dbReference type="GO" id="GO:0071555">
    <property type="term" value="P:cell wall organization"/>
    <property type="evidence" value="ECO:0007669"/>
    <property type="project" value="UniProtKB-KW"/>
</dbReference>
<dbReference type="STRING" id="584708.Apau_1364"/>
<dbReference type="SUPFAM" id="SSF50685">
    <property type="entry name" value="Barwin-like endoglucanases"/>
    <property type="match status" value="1"/>
</dbReference>
<dbReference type="HAMAP" id="MF_02071">
    <property type="entry name" value="RlpA"/>
    <property type="match status" value="1"/>
</dbReference>
<feature type="signal peptide" evidence="3">
    <location>
        <begin position="1"/>
        <end position="28"/>
    </location>
</feature>
<keyword evidence="1 3" id="KW-0456">Lyase</keyword>
<dbReference type="InterPro" id="IPR009009">
    <property type="entry name" value="RlpA-like_DPBB"/>
</dbReference>
<keyword evidence="2 3" id="KW-0961">Cell wall biogenesis/degradation</keyword>
<dbReference type="PANTHER" id="PTHR34183">
    <property type="entry name" value="ENDOLYTIC PEPTIDOGLYCAN TRANSGLYCOSYLASE RLPA"/>
    <property type="match status" value="1"/>
</dbReference>
<name>E3CZK1_9BACT</name>
<proteinExistence type="inferred from homology"/>
<dbReference type="CDD" id="cd22268">
    <property type="entry name" value="DPBB_RlpA-like"/>
    <property type="match status" value="1"/>
</dbReference>
<gene>
    <name evidence="3" type="primary">rlpA</name>
    <name evidence="6" type="ORF">Apau_1364</name>
</gene>
<dbReference type="PaxDb" id="584708-Apau_1364"/>
<dbReference type="EMBL" id="CM001022">
    <property type="protein sequence ID" value="EFQ23785.1"/>
    <property type="molecule type" value="Genomic_DNA"/>
</dbReference>
<evidence type="ECO:0000256" key="4">
    <source>
        <dbReference type="RuleBase" id="RU003495"/>
    </source>
</evidence>
<dbReference type="EC" id="4.2.2.-" evidence="3"/>
<evidence type="ECO:0000256" key="1">
    <source>
        <dbReference type="ARBA" id="ARBA00023239"/>
    </source>
</evidence>
<protein>
    <recommendedName>
        <fullName evidence="3">Probable endolytic peptidoglycan transglycosylase RlpA</fullName>
        <ecNumber evidence="3">4.2.2.-</ecNumber>
    </recommendedName>
</protein>
<dbReference type="HOGENOM" id="CLU_1179752_0_0_0"/>
<reference evidence="6 7" key="1">
    <citation type="journal article" date="2010" name="Stand. Genomic Sci.">
        <title>Non-contiguous finished genome sequence of Aminomonas paucivorans type strain (GLU-3).</title>
        <authorList>
            <person name="Pitluck S."/>
            <person name="Yasawong M."/>
            <person name="Held B."/>
            <person name="Lapidus A."/>
            <person name="Nolan M."/>
            <person name="Copeland A."/>
            <person name="Lucas S."/>
            <person name="Del Rio T.G."/>
            <person name="Tice H."/>
            <person name="Cheng J.F."/>
            <person name="Chertkov O."/>
            <person name="Goodwin L."/>
            <person name="Tapia R."/>
            <person name="Han C."/>
            <person name="Liolios K."/>
            <person name="Ivanova N."/>
            <person name="Mavromatis K."/>
            <person name="Ovchinnikova G."/>
            <person name="Pati A."/>
            <person name="Chen A."/>
            <person name="Palaniappan K."/>
            <person name="Land M."/>
            <person name="Hauser L."/>
            <person name="Chang Y.J."/>
            <person name="Jeffries C.D."/>
            <person name="Pukall R."/>
            <person name="Spring S."/>
            <person name="Rohde M."/>
            <person name="Sikorski J."/>
            <person name="Goker M."/>
            <person name="Woyke T."/>
            <person name="Bristow J."/>
            <person name="Eisen J.A."/>
            <person name="Markowitz V."/>
            <person name="Hugenholtz P."/>
            <person name="Kyrpides N.C."/>
            <person name="Klenk H.P."/>
        </authorList>
    </citation>
    <scope>NUCLEOTIDE SEQUENCE [LARGE SCALE GENOMIC DNA]</scope>
    <source>
        <strain evidence="6 7">DSM 12260</strain>
    </source>
</reference>
<dbReference type="Gene3D" id="2.40.40.10">
    <property type="entry name" value="RlpA-like domain"/>
    <property type="match status" value="1"/>
</dbReference>
<accession>E3CZK1</accession>
<dbReference type="eggNOG" id="COG0797">
    <property type="taxonomic scope" value="Bacteria"/>
</dbReference>
<feature type="chain" id="PRO_5009991312" description="Probable endolytic peptidoglycan transglycosylase RlpA" evidence="3">
    <location>
        <begin position="29"/>
        <end position="251"/>
    </location>
</feature>
<keyword evidence="3" id="KW-0732">Signal</keyword>
<dbReference type="InterPro" id="IPR036908">
    <property type="entry name" value="RlpA-like_sf"/>
</dbReference>
<feature type="domain" description="RlpA-like protein double-psi beta-barrel" evidence="5">
    <location>
        <begin position="149"/>
        <end position="238"/>
    </location>
</feature>
<dbReference type="GO" id="GO:0000270">
    <property type="term" value="P:peptidoglycan metabolic process"/>
    <property type="evidence" value="ECO:0007669"/>
    <property type="project" value="UniProtKB-UniRule"/>
</dbReference>
<keyword evidence="6" id="KW-0449">Lipoprotein</keyword>
<dbReference type="Proteomes" id="UP000005096">
    <property type="component" value="Chromosome"/>
</dbReference>
<dbReference type="NCBIfam" id="TIGR00413">
    <property type="entry name" value="rlpA"/>
    <property type="match status" value="1"/>
</dbReference>
<evidence type="ECO:0000313" key="6">
    <source>
        <dbReference type="EMBL" id="EFQ23785.1"/>
    </source>
</evidence>
<evidence type="ECO:0000256" key="2">
    <source>
        <dbReference type="ARBA" id="ARBA00023316"/>
    </source>
</evidence>
<comment type="similarity">
    <text evidence="3 4">Belongs to the RlpA family.</text>
</comment>
<dbReference type="GO" id="GO:0008932">
    <property type="term" value="F:lytic endotransglycosylase activity"/>
    <property type="evidence" value="ECO:0007669"/>
    <property type="project" value="UniProtKB-UniRule"/>
</dbReference>
<dbReference type="InterPro" id="IPR034718">
    <property type="entry name" value="RlpA"/>
</dbReference>
<evidence type="ECO:0000256" key="3">
    <source>
        <dbReference type="HAMAP-Rule" id="MF_02071"/>
    </source>
</evidence>
<dbReference type="InterPro" id="IPR012997">
    <property type="entry name" value="RplA"/>
</dbReference>
<comment type="function">
    <text evidence="3">Lytic transglycosylase with a strong preference for naked glycan strands that lack stem peptides.</text>
</comment>
<dbReference type="PANTHER" id="PTHR34183:SF1">
    <property type="entry name" value="ENDOLYTIC PEPTIDOGLYCAN TRANSGLYCOSYLASE RLPA"/>
    <property type="match status" value="1"/>
</dbReference>
<organism evidence="6 7">
    <name type="scientific">Aminomonas paucivorans DSM 12260</name>
    <dbReference type="NCBI Taxonomy" id="584708"/>
    <lineage>
        <taxon>Bacteria</taxon>
        <taxon>Thermotogati</taxon>
        <taxon>Synergistota</taxon>
        <taxon>Synergistia</taxon>
        <taxon>Synergistales</taxon>
        <taxon>Synergistaceae</taxon>
        <taxon>Aminomonas</taxon>
    </lineage>
</organism>
<sequence length="251" mass="27869" precursor="true">MRRRALWRVPLLLLAAVAYLSAGGRASADTASEAIPDENSVVWTVEGEEIWRFPTTFQSEVQEGADRLRERVDRGFPLSSLRVVERDRQWSLVLGKETILQARSEHSGLLRLPSRAVALFWLSRLYEALGKEHADPLTAKHTLRGAHVARGTVSWYGGDSFVGRRFANGERYQGSELVAAAKSLPFGTLVRIRNLESGRTVVVRIVDRFMEHRGRILDVSKTAAEVLGFKNRGVAQVAVEVIGCVKKVGGH</sequence>